<dbReference type="EMBL" id="BAABRV010000002">
    <property type="protein sequence ID" value="GAA5532894.1"/>
    <property type="molecule type" value="Genomic_DNA"/>
</dbReference>
<protein>
    <recommendedName>
        <fullName evidence="4">Rhodanese-like domain-containing protein</fullName>
    </recommendedName>
</protein>
<proteinExistence type="predicted"/>
<evidence type="ECO:0000256" key="1">
    <source>
        <dbReference type="SAM" id="SignalP"/>
    </source>
</evidence>
<feature type="signal peptide" evidence="1">
    <location>
        <begin position="1"/>
        <end position="40"/>
    </location>
</feature>
<name>A0ABP9XC18_9DEIO</name>
<gene>
    <name evidence="2" type="ORF">Dalu01_01285</name>
</gene>
<keyword evidence="1" id="KW-0732">Signal</keyword>
<accession>A0ABP9XC18</accession>
<evidence type="ECO:0008006" key="4">
    <source>
        <dbReference type="Google" id="ProtNLM"/>
    </source>
</evidence>
<sequence length="204" mass="22234">MCRGGPFWRAQCAFPVKVGGVKRSLFLTALLALTLPTALAAPASPRTKAQQIALLRVQALAHAAITPATLAVGGRPVTFTVPNDYLYHRDLRVTAYRLDDFLRARLPDLDALLARDAAVMLYCADGYAPIARLRDLVGAGGWIAASSPEVDADTRWPAVTYKDKPLPAGQIGYYLVWENHRYPEKPQPWGLVDVDVLPAGTTVR</sequence>
<comment type="caution">
    <text evidence="2">The sequence shown here is derived from an EMBL/GenBank/DDBJ whole genome shotgun (WGS) entry which is preliminary data.</text>
</comment>
<evidence type="ECO:0000313" key="2">
    <source>
        <dbReference type="EMBL" id="GAA5532894.1"/>
    </source>
</evidence>
<evidence type="ECO:0000313" key="3">
    <source>
        <dbReference type="Proteomes" id="UP001404956"/>
    </source>
</evidence>
<organism evidence="2 3">
    <name type="scientific">Deinococcus aluminii</name>
    <dbReference type="NCBI Taxonomy" id="1656885"/>
    <lineage>
        <taxon>Bacteria</taxon>
        <taxon>Thermotogati</taxon>
        <taxon>Deinococcota</taxon>
        <taxon>Deinococci</taxon>
        <taxon>Deinococcales</taxon>
        <taxon>Deinococcaceae</taxon>
        <taxon>Deinococcus</taxon>
    </lineage>
</organism>
<reference evidence="2 3" key="1">
    <citation type="submission" date="2024-02" db="EMBL/GenBank/DDBJ databases">
        <title>Deinococcus aluminii NBRC 112889.</title>
        <authorList>
            <person name="Ichikawa N."/>
            <person name="Katano-Makiyama Y."/>
            <person name="Hidaka K."/>
        </authorList>
    </citation>
    <scope>NUCLEOTIDE SEQUENCE [LARGE SCALE GENOMIC DNA]</scope>
    <source>
        <strain evidence="2 3">NBRC 112889</strain>
    </source>
</reference>
<dbReference type="Proteomes" id="UP001404956">
    <property type="component" value="Unassembled WGS sequence"/>
</dbReference>
<keyword evidence="3" id="KW-1185">Reference proteome</keyword>
<feature type="chain" id="PRO_5046143090" description="Rhodanese-like domain-containing protein" evidence="1">
    <location>
        <begin position="41"/>
        <end position="204"/>
    </location>
</feature>